<evidence type="ECO:0000313" key="1">
    <source>
        <dbReference type="EMBL" id="KKM69575.1"/>
    </source>
</evidence>
<dbReference type="AlphaFoldDB" id="A0A0F9LYU5"/>
<organism evidence="1">
    <name type="scientific">marine sediment metagenome</name>
    <dbReference type="NCBI Taxonomy" id="412755"/>
    <lineage>
        <taxon>unclassified sequences</taxon>
        <taxon>metagenomes</taxon>
        <taxon>ecological metagenomes</taxon>
    </lineage>
</organism>
<dbReference type="NCBIfam" id="NF038032">
    <property type="entry name" value="CehA_McbA_metalo"/>
    <property type="match status" value="1"/>
</dbReference>
<comment type="caution">
    <text evidence="1">The sequence shown here is derived from an EMBL/GenBank/DDBJ whole genome shotgun (WGS) entry which is preliminary data.</text>
</comment>
<evidence type="ECO:0008006" key="2">
    <source>
        <dbReference type="Google" id="ProtNLM"/>
    </source>
</evidence>
<dbReference type="InterPro" id="IPR016195">
    <property type="entry name" value="Pol/histidinol_Pase-like"/>
</dbReference>
<dbReference type="SUPFAM" id="SSF89550">
    <property type="entry name" value="PHP domain-like"/>
    <property type="match status" value="1"/>
</dbReference>
<sequence length="412" mass="47035">MKNCKITLSCICTLLYMAAFSQKEEIPFGNLQVYSGNTHAHSIFTYSHGNHLQKKEGFVKGDKILVIDSLYLSRPVNTYLKKDWEMFQGLPEKHYSEAKETGFDFYTVTDHSQEEAFYPTYENNTAWIIAQKQAEIASDENFTAFMGVEHSENDSDNGKGHFNVIGPSTYINAIRPGIDIPYFYNWLKQNPNNEKTGNPVVVTFNHPAEDQYNNWEYRDDEITEIITLLEVINKTKSHYPGFLAALEKGWKVSPVAGMDNHDYTSIKEIDSRTFVLAESNTPKDILEAMRKRRTYATFDKNLECRYAVNDSIMGATIPKAKKYEVDIFIKDPDSTDASDRISKIDIVTSGNKVLKTFQAKGSKHEVHWNVSLLQDEVEKFLFVRVWGIPSETASSSEPAEPIAWLAPVWILE</sequence>
<proteinExistence type="predicted"/>
<reference evidence="1" key="1">
    <citation type="journal article" date="2015" name="Nature">
        <title>Complex archaea that bridge the gap between prokaryotes and eukaryotes.</title>
        <authorList>
            <person name="Spang A."/>
            <person name="Saw J.H."/>
            <person name="Jorgensen S.L."/>
            <person name="Zaremba-Niedzwiedzka K."/>
            <person name="Martijn J."/>
            <person name="Lind A.E."/>
            <person name="van Eijk R."/>
            <person name="Schleper C."/>
            <person name="Guy L."/>
            <person name="Ettema T.J."/>
        </authorList>
    </citation>
    <scope>NUCLEOTIDE SEQUENCE</scope>
</reference>
<dbReference type="Gene3D" id="3.20.20.140">
    <property type="entry name" value="Metal-dependent hydrolases"/>
    <property type="match status" value="1"/>
</dbReference>
<dbReference type="EMBL" id="LAZR01009964">
    <property type="protein sequence ID" value="KKM69575.1"/>
    <property type="molecule type" value="Genomic_DNA"/>
</dbReference>
<accession>A0A0F9LYU5</accession>
<gene>
    <name evidence="1" type="ORF">LCGC14_1449390</name>
</gene>
<protein>
    <recommendedName>
        <fullName evidence="2">DUF3604 domain-containing protein</fullName>
    </recommendedName>
</protein>
<name>A0A0F9LYU5_9ZZZZ</name>